<name>A0A644ZD77_9ZZZZ</name>
<dbReference type="AlphaFoldDB" id="A0A644ZD77"/>
<accession>A0A644ZD77</accession>
<feature type="transmembrane region" description="Helical" evidence="1">
    <location>
        <begin position="29"/>
        <end position="46"/>
    </location>
</feature>
<evidence type="ECO:0000313" key="2">
    <source>
        <dbReference type="EMBL" id="MPM38647.1"/>
    </source>
</evidence>
<comment type="caution">
    <text evidence="2">The sequence shown here is derived from an EMBL/GenBank/DDBJ whole genome shotgun (WGS) entry which is preliminary data.</text>
</comment>
<feature type="transmembrane region" description="Helical" evidence="1">
    <location>
        <begin position="7"/>
        <end position="23"/>
    </location>
</feature>
<organism evidence="2">
    <name type="scientific">bioreactor metagenome</name>
    <dbReference type="NCBI Taxonomy" id="1076179"/>
    <lineage>
        <taxon>unclassified sequences</taxon>
        <taxon>metagenomes</taxon>
        <taxon>ecological metagenomes</taxon>
    </lineage>
</organism>
<keyword evidence="1" id="KW-0812">Transmembrane</keyword>
<proteinExistence type="predicted"/>
<gene>
    <name evidence="2" type="ORF">SDC9_85277</name>
</gene>
<keyword evidence="1" id="KW-0472">Membrane</keyword>
<evidence type="ECO:0000256" key="1">
    <source>
        <dbReference type="SAM" id="Phobius"/>
    </source>
</evidence>
<dbReference type="EMBL" id="VSSQ01008355">
    <property type="protein sequence ID" value="MPM38647.1"/>
    <property type="molecule type" value="Genomic_DNA"/>
</dbReference>
<protein>
    <submittedName>
        <fullName evidence="2">Uncharacterized protein</fullName>
    </submittedName>
</protein>
<reference evidence="2" key="1">
    <citation type="submission" date="2019-08" db="EMBL/GenBank/DDBJ databases">
        <authorList>
            <person name="Kucharzyk K."/>
            <person name="Murdoch R.W."/>
            <person name="Higgins S."/>
            <person name="Loffler F."/>
        </authorList>
    </citation>
    <scope>NUCLEOTIDE SEQUENCE</scope>
</reference>
<keyword evidence="1" id="KW-1133">Transmembrane helix</keyword>
<sequence length="47" mass="5216">MNCFSKIFGFFLIALGINILLSFIVPPWILVFCGAVTLIIIGIRCVK</sequence>